<dbReference type="GO" id="GO:0005543">
    <property type="term" value="F:phospholipid binding"/>
    <property type="evidence" value="ECO:0007669"/>
    <property type="project" value="TreeGrafter"/>
</dbReference>
<name>S6ACB8_SULDS</name>
<dbReference type="Pfam" id="PF02684">
    <property type="entry name" value="LpxB"/>
    <property type="match status" value="1"/>
</dbReference>
<comment type="similarity">
    <text evidence="2 11">Belongs to the LpxB family.</text>
</comment>
<dbReference type="PANTHER" id="PTHR30372:SF4">
    <property type="entry name" value="LIPID-A-DISACCHARIDE SYNTHASE, MITOCHONDRIAL-RELATED"/>
    <property type="match status" value="1"/>
</dbReference>
<evidence type="ECO:0000256" key="7">
    <source>
        <dbReference type="ARBA" id="ARBA00022676"/>
    </source>
</evidence>
<dbReference type="Proteomes" id="UP000015559">
    <property type="component" value="Chromosome"/>
</dbReference>
<organism evidence="12 13">
    <name type="scientific">Sulfuricella denitrificans (strain DSM 22764 / NBRC 105220 / skB26)</name>
    <dbReference type="NCBI Taxonomy" id="1163617"/>
    <lineage>
        <taxon>Bacteria</taxon>
        <taxon>Pseudomonadati</taxon>
        <taxon>Pseudomonadota</taxon>
        <taxon>Betaproteobacteria</taxon>
        <taxon>Nitrosomonadales</taxon>
        <taxon>Sulfuricellaceae</taxon>
        <taxon>Sulfuricella</taxon>
    </lineage>
</organism>
<keyword evidence="13" id="KW-1185">Reference proteome</keyword>
<dbReference type="STRING" id="1163617.SCD_n01622"/>
<dbReference type="PANTHER" id="PTHR30372">
    <property type="entry name" value="LIPID-A-DISACCHARIDE SYNTHASE"/>
    <property type="match status" value="1"/>
</dbReference>
<evidence type="ECO:0000256" key="6">
    <source>
        <dbReference type="ARBA" id="ARBA00022556"/>
    </source>
</evidence>
<dbReference type="EC" id="2.4.1.182" evidence="3 11"/>
<evidence type="ECO:0000256" key="4">
    <source>
        <dbReference type="ARBA" id="ARBA00020902"/>
    </source>
</evidence>
<proteinExistence type="inferred from homology"/>
<dbReference type="KEGG" id="sdr:SCD_n01622"/>
<comment type="catalytic activity">
    <reaction evidence="10 11">
        <text>a lipid X + a UDP-2-N,3-O-bis[(3R)-3-hydroxyacyl]-alpha-D-glucosamine = a lipid A disaccharide + UDP + H(+)</text>
        <dbReference type="Rhea" id="RHEA:67828"/>
        <dbReference type="ChEBI" id="CHEBI:15378"/>
        <dbReference type="ChEBI" id="CHEBI:58223"/>
        <dbReference type="ChEBI" id="CHEBI:137748"/>
        <dbReference type="ChEBI" id="CHEBI:176338"/>
        <dbReference type="ChEBI" id="CHEBI:176343"/>
        <dbReference type="EC" id="2.4.1.182"/>
    </reaction>
</comment>
<dbReference type="GO" id="GO:0008915">
    <property type="term" value="F:lipid-A-disaccharide synthase activity"/>
    <property type="evidence" value="ECO:0007669"/>
    <property type="project" value="UniProtKB-UniRule"/>
</dbReference>
<evidence type="ECO:0000256" key="11">
    <source>
        <dbReference type="HAMAP-Rule" id="MF_00392"/>
    </source>
</evidence>
<dbReference type="HAMAP" id="MF_00392">
    <property type="entry name" value="LpxB"/>
    <property type="match status" value="1"/>
</dbReference>
<dbReference type="InterPro" id="IPR003835">
    <property type="entry name" value="Glyco_trans_19"/>
</dbReference>
<dbReference type="GO" id="GO:0009245">
    <property type="term" value="P:lipid A biosynthetic process"/>
    <property type="evidence" value="ECO:0007669"/>
    <property type="project" value="UniProtKB-UniRule"/>
</dbReference>
<dbReference type="HOGENOM" id="CLU_036577_3_0_4"/>
<gene>
    <name evidence="11" type="primary">lpxB</name>
    <name evidence="12" type="ORF">SCD_n01622</name>
</gene>
<sequence length="378" mass="42054">MKVGIVAGEASGDLLGAHLVNALKNRVPGVEFVGIGGPKMQAAGVNSLFPMEKLAVRGYVEVLRHYREIVKIRHKLLRHFMENPPDVFIGVDAPDFNLDLELRLKKTGIPTVHYVSPSIWAWRGERIHKIARAVSHMLVLFPFEKRIYDAAGIPATYVGHPSADVLPEQPNRYAAREQLRLPQNDHVIALLPGSRQSEVHYMAKLFVETARMITAVTPNVHFLVPLLSRETRNMFETELYRVGGGDLPLKILFGHAHDAMTAADAVLVASGTATLEAALLKCPMVITYKMSPLTWRMMQSKKYLPYVGLPNILAGRFIVPELLQDEATPENLSQAVLNLVNDGPVREKLTRAFSRMHLDLKQNSAEKAVDAILPFLTT</sequence>
<evidence type="ECO:0000256" key="9">
    <source>
        <dbReference type="ARBA" id="ARBA00023098"/>
    </source>
</evidence>
<evidence type="ECO:0000256" key="1">
    <source>
        <dbReference type="ARBA" id="ARBA00002056"/>
    </source>
</evidence>
<reference evidence="12 13" key="1">
    <citation type="journal article" date="2012" name="Appl. Environ. Microbiol.">
        <title>Draft genome sequence of a psychrotolerant sulfur-oxidizing bacterium, Sulfuricella denitrificans skB26, and proteomic insights into cold adaptation.</title>
        <authorList>
            <person name="Watanabe T."/>
            <person name="Kojima H."/>
            <person name="Fukui M."/>
        </authorList>
    </citation>
    <scope>NUCLEOTIDE SEQUENCE [LARGE SCALE GENOMIC DNA]</scope>
    <source>
        <strain evidence="13">skB26</strain>
    </source>
</reference>
<evidence type="ECO:0000313" key="12">
    <source>
        <dbReference type="EMBL" id="BAN35443.1"/>
    </source>
</evidence>
<protein>
    <recommendedName>
        <fullName evidence="4 11">Lipid-A-disaccharide synthase</fullName>
        <ecNumber evidence="3 11">2.4.1.182</ecNumber>
    </recommendedName>
</protein>
<comment type="pathway">
    <text evidence="11">Bacterial outer membrane biogenesis; LPS lipid A biosynthesis.</text>
</comment>
<keyword evidence="6 11" id="KW-0441">Lipid A biosynthesis</keyword>
<keyword evidence="7 11" id="KW-0328">Glycosyltransferase</keyword>
<evidence type="ECO:0000256" key="3">
    <source>
        <dbReference type="ARBA" id="ARBA00012687"/>
    </source>
</evidence>
<keyword evidence="8 11" id="KW-0808">Transferase</keyword>
<evidence type="ECO:0000313" key="13">
    <source>
        <dbReference type="Proteomes" id="UP000015559"/>
    </source>
</evidence>
<dbReference type="NCBIfam" id="TIGR00215">
    <property type="entry name" value="lpxB"/>
    <property type="match status" value="1"/>
</dbReference>
<dbReference type="EMBL" id="AP013066">
    <property type="protein sequence ID" value="BAN35443.1"/>
    <property type="molecule type" value="Genomic_DNA"/>
</dbReference>
<dbReference type="RefSeq" id="WP_009205600.1">
    <property type="nucleotide sequence ID" value="NC_022357.1"/>
</dbReference>
<dbReference type="OrthoDB" id="9801642at2"/>
<keyword evidence="9 11" id="KW-0443">Lipid metabolism</keyword>
<accession>S6ACB8</accession>
<keyword evidence="5 11" id="KW-0444">Lipid biosynthesis</keyword>
<evidence type="ECO:0000256" key="2">
    <source>
        <dbReference type="ARBA" id="ARBA00007868"/>
    </source>
</evidence>
<dbReference type="SUPFAM" id="SSF53756">
    <property type="entry name" value="UDP-Glycosyltransferase/glycogen phosphorylase"/>
    <property type="match status" value="1"/>
</dbReference>
<evidence type="ECO:0000256" key="8">
    <source>
        <dbReference type="ARBA" id="ARBA00022679"/>
    </source>
</evidence>
<comment type="function">
    <text evidence="1 11">Condensation of UDP-2,3-diacylglucosamine and 2,3-diacylglucosamine-1-phosphate to form lipid A disaccharide, a precursor of lipid A, a phosphorylated glycolipid that anchors the lipopolysaccharide to the outer membrane of the cell.</text>
</comment>
<dbReference type="UniPathway" id="UPA00973"/>
<dbReference type="AlphaFoldDB" id="S6ACB8"/>
<dbReference type="eggNOG" id="COG0763">
    <property type="taxonomic scope" value="Bacteria"/>
</dbReference>
<dbReference type="GO" id="GO:0016020">
    <property type="term" value="C:membrane"/>
    <property type="evidence" value="ECO:0007669"/>
    <property type="project" value="GOC"/>
</dbReference>
<evidence type="ECO:0000256" key="5">
    <source>
        <dbReference type="ARBA" id="ARBA00022516"/>
    </source>
</evidence>
<evidence type="ECO:0000256" key="10">
    <source>
        <dbReference type="ARBA" id="ARBA00048975"/>
    </source>
</evidence>